<accession>A0AA42BWR1</accession>
<feature type="transmembrane region" description="Helical" evidence="2">
    <location>
        <begin position="96"/>
        <end position="123"/>
    </location>
</feature>
<feature type="transmembrane region" description="Helical" evidence="2">
    <location>
        <begin position="64"/>
        <end position="84"/>
    </location>
</feature>
<comment type="caution">
    <text evidence="4">The sequence shown here is derived from an EMBL/GenBank/DDBJ whole genome shotgun (WGS) entry which is preliminary data.</text>
</comment>
<name>A0AA42BWR1_9MICO</name>
<gene>
    <name evidence="4" type="ORF">N1028_13490</name>
</gene>
<evidence type="ECO:0000256" key="2">
    <source>
        <dbReference type="SAM" id="Phobius"/>
    </source>
</evidence>
<dbReference type="AlphaFoldDB" id="A0AA42BWR1"/>
<feature type="compositionally biased region" description="Gly residues" evidence="1">
    <location>
        <begin position="185"/>
        <end position="200"/>
    </location>
</feature>
<evidence type="ECO:0000256" key="1">
    <source>
        <dbReference type="SAM" id="MobiDB-lite"/>
    </source>
</evidence>
<dbReference type="InterPro" id="IPR018929">
    <property type="entry name" value="DUF2510"/>
</dbReference>
<evidence type="ECO:0000313" key="5">
    <source>
        <dbReference type="Proteomes" id="UP001165587"/>
    </source>
</evidence>
<feature type="compositionally biased region" description="Polar residues" evidence="1">
    <location>
        <begin position="207"/>
        <end position="216"/>
    </location>
</feature>
<sequence>MSELTACKRESSGSAAAGWHIDSADPTQLRYWDGSSWTTHVAPRILQPGEAAGLVSDYRAKRSALVTGIVVSWILIVVGGAAAVSQLGLVGMSVLYGIGFTSAVTLIVAAAACGVGVVSAVVLARRARRLESIEYPAGRRPPAQVAGYAPAAPPSNGGRRDRRGLLIATAMILSSGASSSSSSKGGSGSGSGSGRSGSKGGYERKSGMTNKTTNPNPHKYHEGYYRKDGTYVKGHWKKYKW</sequence>
<evidence type="ECO:0000259" key="3">
    <source>
        <dbReference type="Pfam" id="PF10708"/>
    </source>
</evidence>
<protein>
    <submittedName>
        <fullName evidence="4">DUF2510 domain-containing protein</fullName>
    </submittedName>
</protein>
<dbReference type="Proteomes" id="UP001165587">
    <property type="component" value="Unassembled WGS sequence"/>
</dbReference>
<dbReference type="EMBL" id="JANLCK010000007">
    <property type="protein sequence ID" value="MCS5726908.1"/>
    <property type="molecule type" value="Genomic_DNA"/>
</dbReference>
<keyword evidence="2" id="KW-0812">Transmembrane</keyword>
<reference evidence="4" key="1">
    <citation type="submission" date="2022-08" db="EMBL/GenBank/DDBJ databases">
        <authorList>
            <person name="Deng Y."/>
            <person name="Han X.-F."/>
            <person name="Zhang Y.-Q."/>
        </authorList>
    </citation>
    <scope>NUCLEOTIDE SEQUENCE</scope>
    <source>
        <strain evidence="4">CPCC 203407</strain>
    </source>
</reference>
<evidence type="ECO:0000313" key="4">
    <source>
        <dbReference type="EMBL" id="MCS5726908.1"/>
    </source>
</evidence>
<dbReference type="RefSeq" id="WP_259529819.1">
    <property type="nucleotide sequence ID" value="NZ_JANLCK010000007.1"/>
</dbReference>
<feature type="region of interest" description="Disordered" evidence="1">
    <location>
        <begin position="176"/>
        <end position="227"/>
    </location>
</feature>
<proteinExistence type="predicted"/>
<feature type="domain" description="DUF2510" evidence="3">
    <location>
        <begin position="17"/>
        <end position="44"/>
    </location>
</feature>
<keyword evidence="5" id="KW-1185">Reference proteome</keyword>
<organism evidence="4 5">
    <name type="scientific">Herbiconiux oxytropis</name>
    <dbReference type="NCBI Taxonomy" id="2970915"/>
    <lineage>
        <taxon>Bacteria</taxon>
        <taxon>Bacillati</taxon>
        <taxon>Actinomycetota</taxon>
        <taxon>Actinomycetes</taxon>
        <taxon>Micrococcales</taxon>
        <taxon>Microbacteriaceae</taxon>
        <taxon>Herbiconiux</taxon>
    </lineage>
</organism>
<dbReference type="Pfam" id="PF10708">
    <property type="entry name" value="DUF2510"/>
    <property type="match status" value="1"/>
</dbReference>
<keyword evidence="2" id="KW-0472">Membrane</keyword>
<keyword evidence="2" id="KW-1133">Transmembrane helix</keyword>